<dbReference type="PRINTS" id="PR00599">
    <property type="entry name" value="MAPEPTIDASE"/>
</dbReference>
<dbReference type="GO" id="GO:0004239">
    <property type="term" value="F:initiator methionyl aminopeptidase activity"/>
    <property type="evidence" value="ECO:0007669"/>
    <property type="project" value="UniProtKB-UniRule"/>
</dbReference>
<dbReference type="InterPro" id="IPR002467">
    <property type="entry name" value="Pept_M24A_MAP1"/>
</dbReference>
<name>L7VVI2_THES1</name>
<dbReference type="GO" id="GO:0046872">
    <property type="term" value="F:metal ion binding"/>
    <property type="evidence" value="ECO:0007669"/>
    <property type="project" value="UniProtKB-UniRule"/>
</dbReference>
<evidence type="ECO:0000313" key="9">
    <source>
        <dbReference type="EMBL" id="AGC69573.1"/>
    </source>
</evidence>
<organism evidence="9 10">
    <name type="scientific">Thermoclostridium stercorarium (strain ATCC 35414 / DSM 8532 / NCIMB 11754)</name>
    <name type="common">Clostridium stercorarium</name>
    <dbReference type="NCBI Taxonomy" id="1121335"/>
    <lineage>
        <taxon>Bacteria</taxon>
        <taxon>Bacillati</taxon>
        <taxon>Bacillota</taxon>
        <taxon>Clostridia</taxon>
        <taxon>Eubacteriales</taxon>
        <taxon>Oscillospiraceae</taxon>
        <taxon>Thermoclostridium</taxon>
    </lineage>
</organism>
<evidence type="ECO:0000256" key="1">
    <source>
        <dbReference type="ARBA" id="ARBA00002521"/>
    </source>
</evidence>
<dbReference type="AlphaFoldDB" id="L7VVI2"/>
<dbReference type="KEGG" id="css:Cst_c26230"/>
<dbReference type="eggNOG" id="COG0024">
    <property type="taxonomic scope" value="Bacteria"/>
</dbReference>
<evidence type="ECO:0000256" key="4">
    <source>
        <dbReference type="ARBA" id="ARBA00022723"/>
    </source>
</evidence>
<sequence length="241" mass="26937">MRKAGYIVAMAHRRIEELIAPGITTRELDRAAEEVIRKLGGIPSFKGVPNPYGGIDFPASICASVNHEVIHGIPNDIPLKEGDIVSIDIGAIYEGYHGDAARTYEVGKVSPEAKRLIAVTRESFYKGIEMAREGMRIRDISRAIQQYVEQNGYSVVRDFVGHGIGREMHEEPQIPNFVTLERGPRLRKGMTLAIEPMVNEGRWEVDILSNKWTVVTKDGKLSAHYENTIVVTENEPEILTE</sequence>
<comment type="cofactor">
    <cofactor evidence="6">
        <name>Co(2+)</name>
        <dbReference type="ChEBI" id="CHEBI:48828"/>
    </cofactor>
    <cofactor evidence="6">
        <name>Zn(2+)</name>
        <dbReference type="ChEBI" id="CHEBI:29105"/>
    </cofactor>
    <cofactor evidence="6">
        <name>Mn(2+)</name>
        <dbReference type="ChEBI" id="CHEBI:29035"/>
    </cofactor>
    <cofactor evidence="6">
        <name>Fe(2+)</name>
        <dbReference type="ChEBI" id="CHEBI:29033"/>
    </cofactor>
    <text evidence="6">Binds 2 divalent metal cations per subunit. Has a high-affinity and a low affinity metal-binding site. The true nature of the physiological cofactor is under debate. The enzyme is active with cobalt, zinc, manganese or divalent iron ions. Most likely, methionine aminopeptidases function as mononuclear Fe(2+)-metalloproteases under physiological conditions, and the catalytically relevant metal-binding site has been assigned to the histidine-containing high-affinity site.</text>
</comment>
<evidence type="ECO:0000256" key="5">
    <source>
        <dbReference type="ARBA" id="ARBA00022801"/>
    </source>
</evidence>
<dbReference type="HAMAP" id="MF_01974">
    <property type="entry name" value="MetAP_1"/>
    <property type="match status" value="1"/>
</dbReference>
<feature type="binding site" evidence="6">
    <location>
        <position position="99"/>
    </location>
    <ligand>
        <name>a divalent metal cation</name>
        <dbReference type="ChEBI" id="CHEBI:60240"/>
        <label>2</label>
        <note>catalytic</note>
    </ligand>
</feature>
<dbReference type="PANTHER" id="PTHR43330">
    <property type="entry name" value="METHIONINE AMINOPEPTIDASE"/>
    <property type="match status" value="1"/>
</dbReference>
<keyword evidence="10" id="KW-1185">Reference proteome</keyword>
<dbReference type="PATRIC" id="fig|1121335.3.peg.2630"/>
<comment type="similarity">
    <text evidence="6">Belongs to the peptidase M24A family. Methionine aminopeptidase type 1 subfamily.</text>
</comment>
<feature type="binding site" evidence="6">
    <location>
        <position position="226"/>
    </location>
    <ligand>
        <name>a divalent metal cation</name>
        <dbReference type="ChEBI" id="CHEBI:60240"/>
        <label>2</label>
        <note>catalytic</note>
    </ligand>
</feature>
<feature type="binding site" evidence="6">
    <location>
        <position position="195"/>
    </location>
    <ligand>
        <name>a divalent metal cation</name>
        <dbReference type="ChEBI" id="CHEBI:60240"/>
        <label>2</label>
        <note>catalytic</note>
    </ligand>
</feature>
<dbReference type="Pfam" id="PF00557">
    <property type="entry name" value="Peptidase_M24"/>
    <property type="match status" value="1"/>
</dbReference>
<comment type="subunit">
    <text evidence="6">Monomer.</text>
</comment>
<evidence type="ECO:0000259" key="8">
    <source>
        <dbReference type="Pfam" id="PF00557"/>
    </source>
</evidence>
<feature type="binding site" evidence="6">
    <location>
        <position position="88"/>
    </location>
    <ligand>
        <name>a divalent metal cation</name>
        <dbReference type="ChEBI" id="CHEBI:60240"/>
        <label>1</label>
    </ligand>
</feature>
<keyword evidence="3 6" id="KW-0645">Protease</keyword>
<dbReference type="GO" id="GO:0070006">
    <property type="term" value="F:metalloaminopeptidase activity"/>
    <property type="evidence" value="ECO:0007669"/>
    <property type="project" value="UniProtKB-UniRule"/>
</dbReference>
<accession>L7VVI2</accession>
<evidence type="ECO:0000256" key="2">
    <source>
        <dbReference type="ARBA" id="ARBA00022438"/>
    </source>
</evidence>
<dbReference type="NCBIfam" id="TIGR00500">
    <property type="entry name" value="met_pdase_I"/>
    <property type="match status" value="1"/>
</dbReference>
<feature type="binding site" evidence="6">
    <location>
        <position position="169"/>
    </location>
    <ligand>
        <name>substrate</name>
    </ligand>
</feature>
<dbReference type="InterPro" id="IPR036005">
    <property type="entry name" value="Creatinase/aminopeptidase-like"/>
</dbReference>
<feature type="domain" description="Peptidase M24" evidence="8">
    <location>
        <begin position="1"/>
        <end position="233"/>
    </location>
</feature>
<dbReference type="CDD" id="cd01086">
    <property type="entry name" value="MetAP1"/>
    <property type="match status" value="1"/>
</dbReference>
<dbReference type="EMBL" id="CP004044">
    <property type="protein sequence ID" value="AGC69573.1"/>
    <property type="molecule type" value="Genomic_DNA"/>
</dbReference>
<keyword evidence="4 6" id="KW-0479">Metal-binding</keyword>
<dbReference type="EC" id="3.4.11.18" evidence="6 7"/>
<dbReference type="Gene3D" id="3.90.230.10">
    <property type="entry name" value="Creatinase/methionine aminopeptidase superfamily"/>
    <property type="match status" value="1"/>
</dbReference>
<feature type="binding site" evidence="6">
    <location>
        <position position="226"/>
    </location>
    <ligand>
        <name>a divalent metal cation</name>
        <dbReference type="ChEBI" id="CHEBI:60240"/>
        <label>1</label>
    </ligand>
</feature>
<dbReference type="InterPro" id="IPR000994">
    <property type="entry name" value="Pept_M24"/>
</dbReference>
<feature type="binding site" evidence="6">
    <location>
        <position position="162"/>
    </location>
    <ligand>
        <name>a divalent metal cation</name>
        <dbReference type="ChEBI" id="CHEBI:60240"/>
        <label>2</label>
        <note>catalytic</note>
    </ligand>
</feature>
<evidence type="ECO:0000256" key="7">
    <source>
        <dbReference type="RuleBase" id="RU003653"/>
    </source>
</evidence>
<gene>
    <name evidence="6 9" type="primary">map</name>
    <name evidence="9" type="ordered locus">Cst_c26230</name>
</gene>
<dbReference type="SUPFAM" id="SSF55920">
    <property type="entry name" value="Creatinase/aminopeptidase"/>
    <property type="match status" value="1"/>
</dbReference>
<protein>
    <recommendedName>
        <fullName evidence="6 7">Methionine aminopeptidase</fullName>
        <shortName evidence="6">MAP</shortName>
        <shortName evidence="6">MetAP</shortName>
        <ecNumber evidence="6 7">3.4.11.18</ecNumber>
    </recommendedName>
    <alternativeName>
        <fullName evidence="6">Peptidase M</fullName>
    </alternativeName>
</protein>
<evidence type="ECO:0000256" key="3">
    <source>
        <dbReference type="ARBA" id="ARBA00022670"/>
    </source>
</evidence>
<dbReference type="GO" id="GO:0005829">
    <property type="term" value="C:cytosol"/>
    <property type="evidence" value="ECO:0007669"/>
    <property type="project" value="TreeGrafter"/>
</dbReference>
<dbReference type="InterPro" id="IPR001714">
    <property type="entry name" value="Pept_M24_MAP"/>
</dbReference>
<dbReference type="GO" id="GO:0006508">
    <property type="term" value="P:proteolysis"/>
    <property type="evidence" value="ECO:0007669"/>
    <property type="project" value="UniProtKB-KW"/>
</dbReference>
<evidence type="ECO:0000313" key="10">
    <source>
        <dbReference type="Proteomes" id="UP000011220"/>
    </source>
</evidence>
<comment type="function">
    <text evidence="1 6">Removes the N-terminal methionine from nascent proteins. The N-terminal methionine is often cleaved when the second residue in the primary sequence is small and uncharged (Met-Ala-, Cys, Gly, Pro, Ser, Thr, or Val). Requires deformylation of the N(alpha)-formylated initiator methionine before it can be hydrolyzed.</text>
</comment>
<feature type="binding site" evidence="6">
    <location>
        <position position="71"/>
    </location>
    <ligand>
        <name>substrate</name>
    </ligand>
</feature>
<dbReference type="STRING" id="1121335.Cst_c26230"/>
<keyword evidence="5 6" id="KW-0378">Hydrolase</keyword>
<dbReference type="Proteomes" id="UP000011220">
    <property type="component" value="Chromosome"/>
</dbReference>
<proteinExistence type="inferred from homology"/>
<evidence type="ECO:0000256" key="6">
    <source>
        <dbReference type="HAMAP-Rule" id="MF_01974"/>
    </source>
</evidence>
<feature type="binding site" evidence="6">
    <location>
        <position position="99"/>
    </location>
    <ligand>
        <name>a divalent metal cation</name>
        <dbReference type="ChEBI" id="CHEBI:60240"/>
        <label>1</label>
    </ligand>
</feature>
<reference evidence="9 10" key="1">
    <citation type="journal article" date="2013" name="Genome Announc.">
        <title>Complete genome sequence of Clostridium stercorarium subsp. stercorarium strain DSM 8532, a thermophilic degrader of plant cell wall fibers.</title>
        <authorList>
            <person name="Poehlein A."/>
            <person name="Zverlov V.V."/>
            <person name="Daniel R."/>
            <person name="Schwarz W.H."/>
            <person name="Liebl W."/>
        </authorList>
    </citation>
    <scope>NUCLEOTIDE SEQUENCE [LARGE SCALE GENOMIC DNA]</scope>
    <source>
        <strain evidence="10">ATCC 35414 / DSM 8532 / NCIMB 11754</strain>
    </source>
</reference>
<dbReference type="PROSITE" id="PS00680">
    <property type="entry name" value="MAP_1"/>
    <property type="match status" value="1"/>
</dbReference>
<dbReference type="PANTHER" id="PTHR43330:SF27">
    <property type="entry name" value="METHIONINE AMINOPEPTIDASE"/>
    <property type="match status" value="1"/>
</dbReference>
<keyword evidence="2 6" id="KW-0031">Aminopeptidase</keyword>
<comment type="catalytic activity">
    <reaction evidence="6 7">
        <text>Release of N-terminal amino acids, preferentially methionine, from peptides and arylamides.</text>
        <dbReference type="EC" id="3.4.11.18"/>
    </reaction>
</comment>